<organism evidence="1 2">
    <name type="scientific">Phlebia brevispora</name>
    <dbReference type="NCBI Taxonomy" id="194682"/>
    <lineage>
        <taxon>Eukaryota</taxon>
        <taxon>Fungi</taxon>
        <taxon>Dikarya</taxon>
        <taxon>Basidiomycota</taxon>
        <taxon>Agaricomycotina</taxon>
        <taxon>Agaricomycetes</taxon>
        <taxon>Polyporales</taxon>
        <taxon>Meruliaceae</taxon>
        <taxon>Phlebia</taxon>
    </lineage>
</organism>
<name>A0ACC1RN19_9APHY</name>
<keyword evidence="2" id="KW-1185">Reference proteome</keyword>
<proteinExistence type="predicted"/>
<comment type="caution">
    <text evidence="1">The sequence shown here is derived from an EMBL/GenBank/DDBJ whole genome shotgun (WGS) entry which is preliminary data.</text>
</comment>
<reference evidence="1" key="1">
    <citation type="submission" date="2022-07" db="EMBL/GenBank/DDBJ databases">
        <title>Genome Sequence of Phlebia brevispora.</title>
        <authorList>
            <person name="Buettner E."/>
        </authorList>
    </citation>
    <scope>NUCLEOTIDE SEQUENCE</scope>
    <source>
        <strain evidence="1">MPL23</strain>
    </source>
</reference>
<gene>
    <name evidence="1" type="ORF">NM688_g9017</name>
</gene>
<dbReference type="Proteomes" id="UP001148662">
    <property type="component" value="Unassembled WGS sequence"/>
</dbReference>
<protein>
    <submittedName>
        <fullName evidence="1">Uncharacterized protein</fullName>
    </submittedName>
</protein>
<accession>A0ACC1RN19</accession>
<evidence type="ECO:0000313" key="2">
    <source>
        <dbReference type="Proteomes" id="UP001148662"/>
    </source>
</evidence>
<dbReference type="EMBL" id="JANHOG010002634">
    <property type="protein sequence ID" value="KAJ3521431.1"/>
    <property type="molecule type" value="Genomic_DNA"/>
</dbReference>
<sequence>MEIPANVLTCRAMQLPTVPQWTCDYDCNSTGAQNWVINSGSTAVQLAGTNYCLDAGDSPANGVQMKIWECYSSLAAQTWYYTDDNRIALENQGLCLDLTNGSTDDGTIMQIWACTDDNSNQVWTDQSPLPHPQHLQSGSLDTVIDSLPDVVNLRLIRCGSGGGSERDSANQDLHAATANAGEVPAAIRAEDNAHLPRLTNRPGTPNILDGAGGNPLLIGSNKALDDSLRRLADHLIQGIRDIKAERVNGWAEIASALNNVDNDKIGHCKEDIDTLLVFASLFSAVLTAFVVESYQALSPDPSDQVVQLLTQIAVQTNSYTITSSYINAIATAPSSPPPFRPQPIYIHVNRLWFISLILSLITASFGILIKQ</sequence>
<evidence type="ECO:0000313" key="1">
    <source>
        <dbReference type="EMBL" id="KAJ3521431.1"/>
    </source>
</evidence>